<comment type="catalytic activity">
    <reaction evidence="7 8">
        <text>5-amino-1-(5-phospho-D-ribosyl)imidazole-4-carboxylate + L-aspartate + ATP = (2S)-2-[5-amino-1-(5-phospho-beta-D-ribosyl)imidazole-4-carboxamido]succinate + ADP + phosphate + 2 H(+)</text>
        <dbReference type="Rhea" id="RHEA:22628"/>
        <dbReference type="ChEBI" id="CHEBI:15378"/>
        <dbReference type="ChEBI" id="CHEBI:29991"/>
        <dbReference type="ChEBI" id="CHEBI:30616"/>
        <dbReference type="ChEBI" id="CHEBI:43474"/>
        <dbReference type="ChEBI" id="CHEBI:58443"/>
        <dbReference type="ChEBI" id="CHEBI:77657"/>
        <dbReference type="ChEBI" id="CHEBI:456216"/>
        <dbReference type="EC" id="6.3.2.6"/>
    </reaction>
</comment>
<evidence type="ECO:0000256" key="1">
    <source>
        <dbReference type="ARBA" id="ARBA00004672"/>
    </source>
</evidence>
<dbReference type="AlphaFoldDB" id="A0A7C4Y5X9"/>
<name>A0A7C4Y5X9_UNCW3</name>
<dbReference type="UniPathway" id="UPA00074">
    <property type="reaction ID" value="UER00131"/>
</dbReference>
<dbReference type="Pfam" id="PF01259">
    <property type="entry name" value="SAICAR_synt"/>
    <property type="match status" value="1"/>
</dbReference>
<reference evidence="10" key="1">
    <citation type="journal article" date="2020" name="mSystems">
        <title>Genome- and Community-Level Interaction Insights into Carbon Utilization and Element Cycling Functions of Hydrothermarchaeota in Hydrothermal Sediment.</title>
        <authorList>
            <person name="Zhou Z."/>
            <person name="Liu Y."/>
            <person name="Xu W."/>
            <person name="Pan J."/>
            <person name="Luo Z.H."/>
            <person name="Li M."/>
        </authorList>
    </citation>
    <scope>NUCLEOTIDE SEQUENCE [LARGE SCALE GENOMIC DNA]</scope>
    <source>
        <strain evidence="10">SpSt-780</strain>
    </source>
</reference>
<dbReference type="GO" id="GO:0006189">
    <property type="term" value="P:'de novo' IMP biosynthetic process"/>
    <property type="evidence" value="ECO:0007669"/>
    <property type="project" value="UniProtKB-UniRule"/>
</dbReference>
<evidence type="ECO:0000259" key="9">
    <source>
        <dbReference type="Pfam" id="PF01259"/>
    </source>
</evidence>
<evidence type="ECO:0000313" key="10">
    <source>
        <dbReference type="EMBL" id="HGW92202.1"/>
    </source>
</evidence>
<dbReference type="Gene3D" id="3.30.470.20">
    <property type="entry name" value="ATP-grasp fold, B domain"/>
    <property type="match status" value="1"/>
</dbReference>
<dbReference type="CDD" id="cd01414">
    <property type="entry name" value="SAICAR_synt_Sc"/>
    <property type="match status" value="1"/>
</dbReference>
<dbReference type="EC" id="6.3.2.6" evidence="8"/>
<organism evidence="10">
    <name type="scientific">candidate division WOR-3 bacterium</name>
    <dbReference type="NCBI Taxonomy" id="2052148"/>
    <lineage>
        <taxon>Bacteria</taxon>
        <taxon>Bacteria division WOR-3</taxon>
    </lineage>
</organism>
<comment type="similarity">
    <text evidence="2 8">Belongs to the SAICAR synthetase family.</text>
</comment>
<keyword evidence="5 8" id="KW-0658">Purine biosynthesis</keyword>
<evidence type="ECO:0000256" key="4">
    <source>
        <dbReference type="ARBA" id="ARBA00022741"/>
    </source>
</evidence>
<evidence type="ECO:0000256" key="3">
    <source>
        <dbReference type="ARBA" id="ARBA00022598"/>
    </source>
</evidence>
<feature type="domain" description="SAICAR synthetase/ADE2 N-terminal" evidence="9">
    <location>
        <begin position="14"/>
        <end position="252"/>
    </location>
</feature>
<dbReference type="Gene3D" id="3.30.200.20">
    <property type="entry name" value="Phosphorylase Kinase, domain 1"/>
    <property type="match status" value="1"/>
</dbReference>
<dbReference type="PROSITE" id="PS01058">
    <property type="entry name" value="SAICAR_SYNTHETASE_2"/>
    <property type="match status" value="1"/>
</dbReference>
<dbReference type="HAMAP" id="MF_00137">
    <property type="entry name" value="SAICAR_synth"/>
    <property type="match status" value="1"/>
</dbReference>
<dbReference type="GO" id="GO:0005524">
    <property type="term" value="F:ATP binding"/>
    <property type="evidence" value="ECO:0007669"/>
    <property type="project" value="UniProtKB-KW"/>
</dbReference>
<dbReference type="InterPro" id="IPR018236">
    <property type="entry name" value="SAICAR_synthetase_CS"/>
</dbReference>
<dbReference type="PANTHER" id="PTHR43700">
    <property type="entry name" value="PHOSPHORIBOSYLAMINOIMIDAZOLE-SUCCINOCARBOXAMIDE SYNTHASE"/>
    <property type="match status" value="1"/>
</dbReference>
<gene>
    <name evidence="8" type="primary">purC</name>
    <name evidence="10" type="ORF">ENV67_06660</name>
</gene>
<keyword evidence="3 8" id="KW-0436">Ligase</keyword>
<dbReference type="InterPro" id="IPR001636">
    <property type="entry name" value="SAICAR_synth"/>
</dbReference>
<comment type="pathway">
    <text evidence="1 8">Purine metabolism; IMP biosynthesis via de novo pathway; 5-amino-1-(5-phospho-D-ribosyl)imidazole-4-carboxamide from 5-amino-1-(5-phospho-D-ribosyl)imidazole-4-carboxylate: step 1/2.</text>
</comment>
<dbReference type="InterPro" id="IPR028923">
    <property type="entry name" value="SAICAR_synt/ADE2_N"/>
</dbReference>
<keyword evidence="6 8" id="KW-0067">ATP-binding</keyword>
<dbReference type="EMBL" id="DTHG01000083">
    <property type="protein sequence ID" value="HGW92202.1"/>
    <property type="molecule type" value="Genomic_DNA"/>
</dbReference>
<proteinExistence type="inferred from homology"/>
<evidence type="ECO:0000256" key="7">
    <source>
        <dbReference type="ARBA" id="ARBA00048475"/>
    </source>
</evidence>
<dbReference type="NCBIfam" id="TIGR00081">
    <property type="entry name" value="purC"/>
    <property type="match status" value="1"/>
</dbReference>
<sequence>MINFAEIPHLRLKKRGKVRDIFEIDEKRLLVVSTDRISVFDRVLKSLIPEKGRYLNEISSYWFRTINIPNHFITNDVSEFVEDEEIKKRSMIVKYANPLPVECIVRGYLAGSALRSYKEKGKVNDIVLPEGLKDYAKLPEPIFTPTTKEDIGHDKEITFLEFKDIVGSELAQVIKELSIMVYEEGSKIAEKKGIIIADSKFEFGIDNDGNLILIDELLTPDSSRFWDYSLWENNVVVDLDKEFVRDYVRKTEMDILPDDIIEKTKERYRKIFEIICS</sequence>
<dbReference type="SUPFAM" id="SSF56104">
    <property type="entry name" value="SAICAR synthase-like"/>
    <property type="match status" value="1"/>
</dbReference>
<evidence type="ECO:0000256" key="2">
    <source>
        <dbReference type="ARBA" id="ARBA00010190"/>
    </source>
</evidence>
<keyword evidence="4 8" id="KW-0547">Nucleotide-binding</keyword>
<protein>
    <recommendedName>
        <fullName evidence="8">Phosphoribosylaminoimidazole-succinocarboxamide synthase</fullName>
        <ecNumber evidence="8">6.3.2.6</ecNumber>
    </recommendedName>
    <alternativeName>
        <fullName evidence="8">SAICAR synthetase</fullName>
    </alternativeName>
</protein>
<dbReference type="PROSITE" id="PS01057">
    <property type="entry name" value="SAICAR_SYNTHETASE_1"/>
    <property type="match status" value="1"/>
</dbReference>
<accession>A0A7C4Y5X9</accession>
<dbReference type="GO" id="GO:0004639">
    <property type="term" value="F:phosphoribosylaminoimidazolesuccinocarboxamide synthase activity"/>
    <property type="evidence" value="ECO:0007669"/>
    <property type="project" value="UniProtKB-UniRule"/>
</dbReference>
<evidence type="ECO:0000256" key="5">
    <source>
        <dbReference type="ARBA" id="ARBA00022755"/>
    </source>
</evidence>
<dbReference type="GO" id="GO:0005737">
    <property type="term" value="C:cytoplasm"/>
    <property type="evidence" value="ECO:0007669"/>
    <property type="project" value="TreeGrafter"/>
</dbReference>
<evidence type="ECO:0000256" key="6">
    <source>
        <dbReference type="ARBA" id="ARBA00022840"/>
    </source>
</evidence>
<dbReference type="NCBIfam" id="NF010568">
    <property type="entry name" value="PRK13961.1"/>
    <property type="match status" value="1"/>
</dbReference>
<comment type="caution">
    <text evidence="10">The sequence shown here is derived from an EMBL/GenBank/DDBJ whole genome shotgun (WGS) entry which is preliminary data.</text>
</comment>
<dbReference type="PANTHER" id="PTHR43700:SF1">
    <property type="entry name" value="PHOSPHORIBOSYLAMINOIMIDAZOLE-SUCCINOCARBOXAMIDE SYNTHASE"/>
    <property type="match status" value="1"/>
</dbReference>
<evidence type="ECO:0000256" key="8">
    <source>
        <dbReference type="HAMAP-Rule" id="MF_00137"/>
    </source>
</evidence>